<comment type="caution">
    <text evidence="2">The sequence shown here is derived from an EMBL/GenBank/DDBJ whole genome shotgun (WGS) entry which is preliminary data.</text>
</comment>
<dbReference type="EMBL" id="CAJGYO010000008">
    <property type="protein sequence ID" value="CAD6250257.1"/>
    <property type="molecule type" value="Genomic_DNA"/>
</dbReference>
<organism evidence="2 3">
    <name type="scientific">Miscanthus lutarioriparius</name>
    <dbReference type="NCBI Taxonomy" id="422564"/>
    <lineage>
        <taxon>Eukaryota</taxon>
        <taxon>Viridiplantae</taxon>
        <taxon>Streptophyta</taxon>
        <taxon>Embryophyta</taxon>
        <taxon>Tracheophyta</taxon>
        <taxon>Spermatophyta</taxon>
        <taxon>Magnoliopsida</taxon>
        <taxon>Liliopsida</taxon>
        <taxon>Poales</taxon>
        <taxon>Poaceae</taxon>
        <taxon>PACMAD clade</taxon>
        <taxon>Panicoideae</taxon>
        <taxon>Andropogonodae</taxon>
        <taxon>Andropogoneae</taxon>
        <taxon>Saccharinae</taxon>
        <taxon>Miscanthus</taxon>
    </lineage>
</organism>
<name>A0A811Q4C1_9POAL</name>
<dbReference type="PANTHER" id="PTHR33994:SF10">
    <property type="entry name" value="OS04G0508700 PROTEIN"/>
    <property type="match status" value="1"/>
</dbReference>
<protein>
    <recommendedName>
        <fullName evidence="4">Late embryogenesis abundant protein LEA-2 subgroup domain-containing protein</fullName>
    </recommendedName>
</protein>
<dbReference type="AlphaFoldDB" id="A0A811Q4C1"/>
<evidence type="ECO:0000256" key="1">
    <source>
        <dbReference type="SAM" id="Phobius"/>
    </source>
</evidence>
<dbReference type="Proteomes" id="UP000604825">
    <property type="component" value="Unassembled WGS sequence"/>
</dbReference>
<keyword evidence="3" id="KW-1185">Reference proteome</keyword>
<sequence>MGASSESGGSKSKRCQDFFICVGIAAAVAGIVVGFTYMFDSFKTPIYTATITDVSGLDPETDLRQQSRGPAGTLISPVFNLTVGVASHSRWEGARIGPGTSVKVSYSHLRLPMASGHVPDVRVGPRESRELPSVVARGRDVAVPGFLMDSLAEEMRSGQAMFEVELIESDEYGWRDVAKGWGMVGDTIRLT</sequence>
<evidence type="ECO:0000313" key="2">
    <source>
        <dbReference type="EMBL" id="CAD6250257.1"/>
    </source>
</evidence>
<dbReference type="OrthoDB" id="686404at2759"/>
<dbReference type="PANTHER" id="PTHR33994">
    <property type="entry name" value="OS04G0515000 PROTEIN"/>
    <property type="match status" value="1"/>
</dbReference>
<keyword evidence="1" id="KW-0812">Transmembrane</keyword>
<gene>
    <name evidence="2" type="ORF">NCGR_LOCUS34051</name>
</gene>
<keyword evidence="1" id="KW-1133">Transmembrane helix</keyword>
<feature type="transmembrane region" description="Helical" evidence="1">
    <location>
        <begin position="18"/>
        <end position="39"/>
    </location>
</feature>
<evidence type="ECO:0008006" key="4">
    <source>
        <dbReference type="Google" id="ProtNLM"/>
    </source>
</evidence>
<reference evidence="2" key="1">
    <citation type="submission" date="2020-10" db="EMBL/GenBank/DDBJ databases">
        <authorList>
            <person name="Han B."/>
            <person name="Lu T."/>
            <person name="Zhao Q."/>
            <person name="Huang X."/>
            <person name="Zhao Y."/>
        </authorList>
    </citation>
    <scope>NUCLEOTIDE SEQUENCE</scope>
</reference>
<proteinExistence type="predicted"/>
<evidence type="ECO:0000313" key="3">
    <source>
        <dbReference type="Proteomes" id="UP000604825"/>
    </source>
</evidence>
<keyword evidence="1" id="KW-0472">Membrane</keyword>
<accession>A0A811Q4C1</accession>